<evidence type="ECO:0000313" key="2">
    <source>
        <dbReference type="Proteomes" id="UP000434870"/>
    </source>
</evidence>
<evidence type="ECO:0000313" key="1">
    <source>
        <dbReference type="EMBL" id="KAB2822946.1"/>
    </source>
</evidence>
<name>A0A6N6RNL2_9GAMM</name>
<accession>A0A6N6RNL2</accession>
<protein>
    <submittedName>
        <fullName evidence="1">Uncharacterized protein</fullName>
    </submittedName>
</protein>
<organism evidence="1 2">
    <name type="scientific">Aliivibrio finisterrensis</name>
    <dbReference type="NCBI Taxonomy" id="511998"/>
    <lineage>
        <taxon>Bacteria</taxon>
        <taxon>Pseudomonadati</taxon>
        <taxon>Pseudomonadota</taxon>
        <taxon>Gammaproteobacteria</taxon>
        <taxon>Vibrionales</taxon>
        <taxon>Vibrionaceae</taxon>
        <taxon>Aliivibrio</taxon>
    </lineage>
</organism>
<sequence>MQPMVDAINTIIAYTTDATNTEPTLTDYQFAGIADAASTNLTLLNTDVADGSLTLAQIGVLATESNNLAVLRDYSADNTNPVPTLDNFINAGLSAALSENLTDYNRELDTQTLATRAEFEALVAAINTLDTYATDQTNPAPTYNTYITAGFDTVKQSQIDSLNQALAANTLLTLADIDVVVNGLATLTDYALDDSNTPPTVQDYLDAGLTDVSASLLAHLNQTLNRDGQSGFSEYFKSSTPHGGDNYGFATALSEDGNLLAVLAKRAPGVENNASEDTGAVYVYRRSGTSWAEVAILRSNQTAYHAYDMAMSADGTRIIMVAPTYA</sequence>
<dbReference type="EMBL" id="WBVP01000070">
    <property type="protein sequence ID" value="KAB2822946.1"/>
    <property type="molecule type" value="Genomic_DNA"/>
</dbReference>
<gene>
    <name evidence="1" type="ORF">F8B77_17300</name>
</gene>
<feature type="non-terminal residue" evidence="1">
    <location>
        <position position="326"/>
    </location>
</feature>
<dbReference type="AlphaFoldDB" id="A0A6N6RNL2"/>
<dbReference type="Proteomes" id="UP000434870">
    <property type="component" value="Unassembled WGS sequence"/>
</dbReference>
<proteinExistence type="predicted"/>
<comment type="caution">
    <text evidence="1">The sequence shown here is derived from an EMBL/GenBank/DDBJ whole genome shotgun (WGS) entry which is preliminary data.</text>
</comment>
<reference evidence="1 2" key="1">
    <citation type="submission" date="2019-09" db="EMBL/GenBank/DDBJ databases">
        <title>Genome of Aliivibrio finisterrensis LMG 23869 (type strain).</title>
        <authorList>
            <person name="Bowman J.P."/>
        </authorList>
    </citation>
    <scope>NUCLEOTIDE SEQUENCE [LARGE SCALE GENOMIC DNA]</scope>
    <source>
        <strain evidence="1 2">LMG 23869</strain>
    </source>
</reference>